<reference evidence="2 3" key="1">
    <citation type="journal article" date="2019" name="Int. J. Syst. Evol. Microbiol.">
        <title>The Global Catalogue of Microorganisms (GCM) 10K type strain sequencing project: providing services to taxonomists for standard genome sequencing and annotation.</title>
        <authorList>
            <consortium name="The Broad Institute Genomics Platform"/>
            <consortium name="The Broad Institute Genome Sequencing Center for Infectious Disease"/>
            <person name="Wu L."/>
            <person name="Ma J."/>
        </authorList>
    </citation>
    <scope>NUCLEOTIDE SEQUENCE [LARGE SCALE GENOMIC DNA]</scope>
    <source>
        <strain evidence="2 3">JCM 16013</strain>
    </source>
</reference>
<dbReference type="Gene3D" id="1.10.1200.10">
    <property type="entry name" value="ACP-like"/>
    <property type="match status" value="1"/>
</dbReference>
<evidence type="ECO:0000259" key="1">
    <source>
        <dbReference type="PROSITE" id="PS50075"/>
    </source>
</evidence>
<proteinExistence type="predicted"/>
<name>A0ABN2SF04_9ACTN</name>
<keyword evidence="3" id="KW-1185">Reference proteome</keyword>
<dbReference type="Proteomes" id="UP001499854">
    <property type="component" value="Unassembled WGS sequence"/>
</dbReference>
<comment type="caution">
    <text evidence="2">The sequence shown here is derived from an EMBL/GenBank/DDBJ whole genome shotgun (WGS) entry which is preliminary data.</text>
</comment>
<dbReference type="InterPro" id="IPR009081">
    <property type="entry name" value="PP-bd_ACP"/>
</dbReference>
<feature type="domain" description="Carrier" evidence="1">
    <location>
        <begin position="4"/>
        <end position="81"/>
    </location>
</feature>
<evidence type="ECO:0000313" key="2">
    <source>
        <dbReference type="EMBL" id="GAA1985343.1"/>
    </source>
</evidence>
<evidence type="ECO:0000313" key="3">
    <source>
        <dbReference type="Proteomes" id="UP001499854"/>
    </source>
</evidence>
<organism evidence="2 3">
    <name type="scientific">Catenulispora subtropica</name>
    <dbReference type="NCBI Taxonomy" id="450798"/>
    <lineage>
        <taxon>Bacteria</taxon>
        <taxon>Bacillati</taxon>
        <taxon>Actinomycetota</taxon>
        <taxon>Actinomycetes</taxon>
        <taxon>Catenulisporales</taxon>
        <taxon>Catenulisporaceae</taxon>
        <taxon>Catenulispora</taxon>
    </lineage>
</organism>
<dbReference type="RefSeq" id="WP_344659979.1">
    <property type="nucleotide sequence ID" value="NZ_BAAAQM010000035.1"/>
</dbReference>
<sequence length="84" mass="9418">MSQSGIESRIADLIVAVLRDRDESLGPDDLNRPVAELDLDSLDLVELHQHLERALRVRGDLNDTARFAYLSDYTAYFSKLASQG</sequence>
<accession>A0ABN2SF04</accession>
<dbReference type="PROSITE" id="PS50075">
    <property type="entry name" value="CARRIER"/>
    <property type="match status" value="1"/>
</dbReference>
<gene>
    <name evidence="2" type="ORF">GCM10009838_54580</name>
</gene>
<protein>
    <recommendedName>
        <fullName evidence="1">Carrier domain-containing protein</fullName>
    </recommendedName>
</protein>
<dbReference type="Pfam" id="PF00550">
    <property type="entry name" value="PP-binding"/>
    <property type="match status" value="1"/>
</dbReference>
<dbReference type="InterPro" id="IPR036736">
    <property type="entry name" value="ACP-like_sf"/>
</dbReference>
<dbReference type="SUPFAM" id="SSF47336">
    <property type="entry name" value="ACP-like"/>
    <property type="match status" value="1"/>
</dbReference>
<dbReference type="EMBL" id="BAAAQM010000035">
    <property type="protein sequence ID" value="GAA1985343.1"/>
    <property type="molecule type" value="Genomic_DNA"/>
</dbReference>